<evidence type="ECO:0000256" key="5">
    <source>
        <dbReference type="SAM" id="MobiDB-lite"/>
    </source>
</evidence>
<protein>
    <submittedName>
        <fullName evidence="8">Serine/threonine protein kinase</fullName>
    </submittedName>
</protein>
<keyword evidence="4" id="KW-0067">ATP-binding</keyword>
<evidence type="ECO:0000256" key="6">
    <source>
        <dbReference type="SAM" id="Phobius"/>
    </source>
</evidence>
<name>A0A2D1UBS7_9SPHI</name>
<dbReference type="InterPro" id="IPR000719">
    <property type="entry name" value="Prot_kinase_dom"/>
</dbReference>
<dbReference type="AlphaFoldDB" id="A0A2D1UBS7"/>
<evidence type="ECO:0000256" key="2">
    <source>
        <dbReference type="ARBA" id="ARBA00022741"/>
    </source>
</evidence>
<dbReference type="KEGG" id="pgs:CPT03_22700"/>
<dbReference type="GO" id="GO:0005524">
    <property type="term" value="F:ATP binding"/>
    <property type="evidence" value="ECO:0007669"/>
    <property type="project" value="UniProtKB-KW"/>
</dbReference>
<proteinExistence type="predicted"/>
<dbReference type="GO" id="GO:0004674">
    <property type="term" value="F:protein serine/threonine kinase activity"/>
    <property type="evidence" value="ECO:0007669"/>
    <property type="project" value="UniProtKB-KW"/>
</dbReference>
<keyword evidence="2" id="KW-0547">Nucleotide-binding</keyword>
<keyword evidence="8" id="KW-0723">Serine/threonine-protein kinase</keyword>
<dbReference type="PANTHER" id="PTHR43289">
    <property type="entry name" value="MITOGEN-ACTIVATED PROTEIN KINASE KINASE KINASE 20-RELATED"/>
    <property type="match status" value="1"/>
</dbReference>
<dbReference type="InterPro" id="IPR011009">
    <property type="entry name" value="Kinase-like_dom_sf"/>
</dbReference>
<sequence>MSKVFTITEGLENMGALRTGGQGSVYKGKRMGAIITAVKILPTPIHTENTDDRNFRNFKNEVEKLKKVNEVPNPNVVKILNSGLTESGSFPFIEMEYIEGPDLEELLKSPHNPIFTIRETIKLAEQLANALTHCHRVGVKHGDIKSNNVKFNTATGNYILLDFGLAIMSDEQRRSSVRHAGAVEFMAPEQHDGEMFFQTDVYSYGVILYELLAGTVPFPLINKGETARNSVMLAHMEKQVPDLLTLRRAQLPENWSDDVKAREMNVPLWLLELIRKCLEKRPENRFANGMALQDAVLHYSHSNVPATEAKPVAAAASIIAAPNNTSGVRISKPVFTLMIIAILGLGVLSAYAFFFKDLEPKKELATDSSSVVHQDTTHLTEEVIPDTTEEIKPIILDTTAQQTNQDSLKKEFERQTAANAPKPTPPPVTQPKEGPEEPVIFSEGKKYRIPKTTLYFHESPNNDAPRRGILGLWVKSKFEVIDEQGNFIYVTLTDNDGQVTKGWLKKSDLKEVPQ</sequence>
<dbReference type="Gene3D" id="3.30.200.20">
    <property type="entry name" value="Phosphorylase Kinase, domain 1"/>
    <property type="match status" value="1"/>
</dbReference>
<dbReference type="Gene3D" id="1.10.510.10">
    <property type="entry name" value="Transferase(Phosphotransferase) domain 1"/>
    <property type="match status" value="1"/>
</dbReference>
<organism evidence="8 9">
    <name type="scientific">Pedobacter ginsengisoli</name>
    <dbReference type="NCBI Taxonomy" id="363852"/>
    <lineage>
        <taxon>Bacteria</taxon>
        <taxon>Pseudomonadati</taxon>
        <taxon>Bacteroidota</taxon>
        <taxon>Sphingobacteriia</taxon>
        <taxon>Sphingobacteriales</taxon>
        <taxon>Sphingobacteriaceae</taxon>
        <taxon>Pedobacter</taxon>
    </lineage>
</organism>
<keyword evidence="6" id="KW-1133">Transmembrane helix</keyword>
<dbReference type="PANTHER" id="PTHR43289:SF6">
    <property type="entry name" value="SERINE_THREONINE-PROTEIN KINASE NEKL-3"/>
    <property type="match status" value="1"/>
</dbReference>
<keyword evidence="9" id="KW-1185">Reference proteome</keyword>
<evidence type="ECO:0000256" key="3">
    <source>
        <dbReference type="ARBA" id="ARBA00022777"/>
    </source>
</evidence>
<dbReference type="SMART" id="SM00220">
    <property type="entry name" value="S_TKc"/>
    <property type="match status" value="1"/>
</dbReference>
<keyword evidence="6" id="KW-0812">Transmembrane</keyword>
<evidence type="ECO:0000313" key="8">
    <source>
        <dbReference type="EMBL" id="ATP59070.1"/>
    </source>
</evidence>
<gene>
    <name evidence="8" type="ORF">CPT03_22700</name>
</gene>
<dbReference type="SUPFAM" id="SSF56112">
    <property type="entry name" value="Protein kinase-like (PK-like)"/>
    <property type="match status" value="1"/>
</dbReference>
<reference evidence="8 9" key="1">
    <citation type="submission" date="2017-10" db="EMBL/GenBank/DDBJ databases">
        <title>Whole genome of Pedobacter ginsengisoli T01R-27 isolated from tomato rhizosphere.</title>
        <authorList>
            <person name="Weon H.-Y."/>
            <person name="Lee S.A."/>
            <person name="Sang M.K."/>
            <person name="Song J."/>
        </authorList>
    </citation>
    <scope>NUCLEOTIDE SEQUENCE [LARGE SCALE GENOMIC DNA]</scope>
    <source>
        <strain evidence="8 9">T01R-27</strain>
    </source>
</reference>
<dbReference type="EMBL" id="CP024091">
    <property type="protein sequence ID" value="ATP59070.1"/>
    <property type="molecule type" value="Genomic_DNA"/>
</dbReference>
<feature type="transmembrane region" description="Helical" evidence="6">
    <location>
        <begin position="334"/>
        <end position="354"/>
    </location>
</feature>
<dbReference type="PROSITE" id="PS50011">
    <property type="entry name" value="PROTEIN_KINASE_DOM"/>
    <property type="match status" value="1"/>
</dbReference>
<keyword evidence="6" id="KW-0472">Membrane</keyword>
<dbReference type="RefSeq" id="WP_099440942.1">
    <property type="nucleotide sequence ID" value="NZ_CP024091.1"/>
</dbReference>
<dbReference type="CDD" id="cd14014">
    <property type="entry name" value="STKc_PknB_like"/>
    <property type="match status" value="1"/>
</dbReference>
<accession>A0A2D1UBS7</accession>
<dbReference type="Proteomes" id="UP000223749">
    <property type="component" value="Chromosome"/>
</dbReference>
<evidence type="ECO:0000256" key="4">
    <source>
        <dbReference type="ARBA" id="ARBA00022840"/>
    </source>
</evidence>
<evidence type="ECO:0000256" key="1">
    <source>
        <dbReference type="ARBA" id="ARBA00022679"/>
    </source>
</evidence>
<feature type="domain" description="Protein kinase" evidence="7">
    <location>
        <begin position="11"/>
        <end position="297"/>
    </location>
</feature>
<dbReference type="OrthoDB" id="9813021at2"/>
<keyword evidence="1" id="KW-0808">Transferase</keyword>
<evidence type="ECO:0000313" key="9">
    <source>
        <dbReference type="Proteomes" id="UP000223749"/>
    </source>
</evidence>
<evidence type="ECO:0000259" key="7">
    <source>
        <dbReference type="PROSITE" id="PS50011"/>
    </source>
</evidence>
<feature type="region of interest" description="Disordered" evidence="5">
    <location>
        <begin position="398"/>
        <end position="438"/>
    </location>
</feature>
<keyword evidence="3 8" id="KW-0418">Kinase</keyword>
<dbReference type="Pfam" id="PF00069">
    <property type="entry name" value="Pkinase"/>
    <property type="match status" value="1"/>
</dbReference>